<feature type="region of interest" description="Disordered" evidence="1">
    <location>
        <begin position="79"/>
        <end position="99"/>
    </location>
</feature>
<gene>
    <name evidence="2" type="ORF">APZ42_013876</name>
</gene>
<dbReference type="Proteomes" id="UP000076858">
    <property type="component" value="Unassembled WGS sequence"/>
</dbReference>
<reference evidence="2 3" key="1">
    <citation type="submission" date="2016-03" db="EMBL/GenBank/DDBJ databases">
        <title>EvidentialGene: Evidence-directed Construction of Genes on Genomes.</title>
        <authorList>
            <person name="Gilbert D.G."/>
            <person name="Choi J.-H."/>
            <person name="Mockaitis K."/>
            <person name="Colbourne J."/>
            <person name="Pfrender M."/>
        </authorList>
    </citation>
    <scope>NUCLEOTIDE SEQUENCE [LARGE SCALE GENOMIC DNA]</scope>
    <source>
        <strain evidence="2 3">Xinb3</strain>
        <tissue evidence="2">Complete organism</tissue>
    </source>
</reference>
<keyword evidence="3" id="KW-1185">Reference proteome</keyword>
<evidence type="ECO:0000256" key="1">
    <source>
        <dbReference type="SAM" id="MobiDB-lite"/>
    </source>
</evidence>
<name>A0A162QF25_9CRUS</name>
<dbReference type="AlphaFoldDB" id="A0A162QF25"/>
<evidence type="ECO:0000313" key="2">
    <source>
        <dbReference type="EMBL" id="KZS19637.1"/>
    </source>
</evidence>
<comment type="caution">
    <text evidence="2">The sequence shown here is derived from an EMBL/GenBank/DDBJ whole genome shotgun (WGS) entry which is preliminary data.</text>
</comment>
<proteinExistence type="predicted"/>
<protein>
    <submittedName>
        <fullName evidence="2">Uncharacterized protein</fullName>
    </submittedName>
</protein>
<dbReference type="EMBL" id="LRGB01000340">
    <property type="protein sequence ID" value="KZS19637.1"/>
    <property type="molecule type" value="Genomic_DNA"/>
</dbReference>
<accession>A0A162QF25</accession>
<organism evidence="2 3">
    <name type="scientific">Daphnia magna</name>
    <dbReference type="NCBI Taxonomy" id="35525"/>
    <lineage>
        <taxon>Eukaryota</taxon>
        <taxon>Metazoa</taxon>
        <taxon>Ecdysozoa</taxon>
        <taxon>Arthropoda</taxon>
        <taxon>Crustacea</taxon>
        <taxon>Branchiopoda</taxon>
        <taxon>Diplostraca</taxon>
        <taxon>Cladocera</taxon>
        <taxon>Anomopoda</taxon>
        <taxon>Daphniidae</taxon>
        <taxon>Daphnia</taxon>
    </lineage>
</organism>
<sequence>MFNNSHPSCGHSTKMAIYLPCAKSLNALKKYSHLYVTYRTVECTYKRLSPPFSSFQNQPTQNDPLIKSPPNIYAPLVGQARKKEKKKRYKNRMLSTSRL</sequence>
<evidence type="ECO:0000313" key="3">
    <source>
        <dbReference type="Proteomes" id="UP000076858"/>
    </source>
</evidence>
<feature type="compositionally biased region" description="Basic residues" evidence="1">
    <location>
        <begin position="80"/>
        <end position="91"/>
    </location>
</feature>